<evidence type="ECO:0000313" key="3">
    <source>
        <dbReference type="EMBL" id="KAJ8558152.1"/>
    </source>
</evidence>
<dbReference type="Gene3D" id="2.60.120.10">
    <property type="entry name" value="Jelly Rolls"/>
    <property type="match status" value="1"/>
</dbReference>
<organism evidence="3 4">
    <name type="scientific">Anisodus acutangulus</name>
    <dbReference type="NCBI Taxonomy" id="402998"/>
    <lineage>
        <taxon>Eukaryota</taxon>
        <taxon>Viridiplantae</taxon>
        <taxon>Streptophyta</taxon>
        <taxon>Embryophyta</taxon>
        <taxon>Tracheophyta</taxon>
        <taxon>Spermatophyta</taxon>
        <taxon>Magnoliopsida</taxon>
        <taxon>eudicotyledons</taxon>
        <taxon>Gunneridae</taxon>
        <taxon>Pentapetalae</taxon>
        <taxon>asterids</taxon>
        <taxon>lamiids</taxon>
        <taxon>Solanales</taxon>
        <taxon>Solanaceae</taxon>
        <taxon>Solanoideae</taxon>
        <taxon>Hyoscyameae</taxon>
        <taxon>Anisodus</taxon>
    </lineage>
</organism>
<dbReference type="Gene3D" id="3.40.525.10">
    <property type="entry name" value="CRAL-TRIO lipid binding domain"/>
    <property type="match status" value="1"/>
</dbReference>
<dbReference type="CDD" id="cd02242">
    <property type="entry name" value="cupin_11S_legumin_N"/>
    <property type="match status" value="1"/>
</dbReference>
<proteinExistence type="predicted"/>
<dbReference type="InterPro" id="IPR006045">
    <property type="entry name" value="Cupin_1"/>
</dbReference>
<dbReference type="InterPro" id="IPR056794">
    <property type="entry name" value="PATL1-6_C_GOLD"/>
</dbReference>
<evidence type="ECO:0000256" key="1">
    <source>
        <dbReference type="SAM" id="MobiDB-lite"/>
    </source>
</evidence>
<feature type="compositionally biased region" description="Basic and acidic residues" evidence="1">
    <location>
        <begin position="522"/>
        <end position="538"/>
    </location>
</feature>
<accession>A0A9Q1MJK8</accession>
<dbReference type="InterPro" id="IPR036273">
    <property type="entry name" value="CRAL/TRIO_N_dom_sf"/>
</dbReference>
<dbReference type="Proteomes" id="UP001152561">
    <property type="component" value="Unassembled WGS sequence"/>
</dbReference>
<dbReference type="PANTHER" id="PTHR45932">
    <property type="entry name" value="PATELLIN-1"/>
    <property type="match status" value="1"/>
</dbReference>
<feature type="compositionally biased region" description="Basic and acidic residues" evidence="1">
    <location>
        <begin position="27"/>
        <end position="42"/>
    </location>
</feature>
<dbReference type="AlphaFoldDB" id="A0A9Q1MJK8"/>
<dbReference type="InterPro" id="IPR001251">
    <property type="entry name" value="CRAL-TRIO_dom"/>
</dbReference>
<protein>
    <recommendedName>
        <fullName evidence="2">CRAL-TRIO domain-containing protein</fullName>
    </recommendedName>
</protein>
<dbReference type="InterPro" id="IPR044834">
    <property type="entry name" value="PATL"/>
</dbReference>
<gene>
    <name evidence="3" type="ORF">K7X08_004918</name>
</gene>
<dbReference type="SUPFAM" id="SSF46938">
    <property type="entry name" value="CRAL/TRIO N-terminal domain"/>
    <property type="match status" value="1"/>
</dbReference>
<dbReference type="PANTHER" id="PTHR45932:SF3">
    <property type="entry name" value="PATELLIN-4-LIKE"/>
    <property type="match status" value="1"/>
</dbReference>
<evidence type="ECO:0000313" key="4">
    <source>
        <dbReference type="Proteomes" id="UP001152561"/>
    </source>
</evidence>
<dbReference type="EMBL" id="JAJAGQ010000007">
    <property type="protein sequence ID" value="KAJ8558152.1"/>
    <property type="molecule type" value="Genomic_DNA"/>
</dbReference>
<dbReference type="SMART" id="SM00835">
    <property type="entry name" value="Cupin_1"/>
    <property type="match status" value="1"/>
</dbReference>
<keyword evidence="4" id="KW-1185">Reference proteome</keyword>
<dbReference type="Pfam" id="PF00190">
    <property type="entry name" value="Cupin_1"/>
    <property type="match status" value="1"/>
</dbReference>
<feature type="region of interest" description="Disordered" evidence="1">
    <location>
        <begin position="663"/>
        <end position="683"/>
    </location>
</feature>
<dbReference type="InterPro" id="IPR014710">
    <property type="entry name" value="RmlC-like_jellyroll"/>
</dbReference>
<feature type="region of interest" description="Disordered" evidence="1">
    <location>
        <begin position="17"/>
        <end position="43"/>
    </location>
</feature>
<dbReference type="SUPFAM" id="SSF51182">
    <property type="entry name" value="RmlC-like cupins"/>
    <property type="match status" value="1"/>
</dbReference>
<feature type="compositionally biased region" description="Polar residues" evidence="1">
    <location>
        <begin position="509"/>
        <end position="518"/>
    </location>
</feature>
<dbReference type="CDD" id="cd00170">
    <property type="entry name" value="SEC14"/>
    <property type="match status" value="1"/>
</dbReference>
<name>A0A9Q1MJK8_9SOLA</name>
<comment type="caution">
    <text evidence="3">The sequence shown here is derived from an EMBL/GenBank/DDBJ whole genome shotgun (WGS) entry which is preliminary data.</text>
</comment>
<dbReference type="InterPro" id="IPR011051">
    <property type="entry name" value="RmlC_Cupin_sf"/>
</dbReference>
<evidence type="ECO:0000259" key="2">
    <source>
        <dbReference type="PROSITE" id="PS50191"/>
    </source>
</evidence>
<reference evidence="4" key="1">
    <citation type="journal article" date="2023" name="Proc. Natl. Acad. Sci. U.S.A.">
        <title>Genomic and structural basis for evolution of tropane alkaloid biosynthesis.</title>
        <authorList>
            <person name="Wanga Y.-J."/>
            <person name="Taina T."/>
            <person name="Yua J.-Y."/>
            <person name="Lia J."/>
            <person name="Xua B."/>
            <person name="Chenc J."/>
            <person name="D'Auriad J.C."/>
            <person name="Huanga J.-P."/>
            <person name="Huanga S.-X."/>
        </authorList>
    </citation>
    <scope>NUCLEOTIDE SEQUENCE [LARGE SCALE GENOMIC DNA]</scope>
    <source>
        <strain evidence="4">cv. KIB-2019</strain>
    </source>
</reference>
<dbReference type="SMART" id="SM00516">
    <property type="entry name" value="SEC14"/>
    <property type="match status" value="1"/>
</dbReference>
<sequence>MREEAVVPVAEDIIDDIMSSDNDTDSDDHLDHDNQHISDDHQPGQLSAFSLDILDLKTSRKNALLRLRCRVEDAILGGYIYGKNKNKLLSVKSITEDLSNVSLWGVPLLPSKGNASTDIVLMNFLKAKDYGVYDSFKMLRKTLRWRMEFRVVEILEEKFSNELESLWYTDNGKDKEGRLLCYNVFRNIKNKELEEEIWGRHNHHHECLRWRVHIMEKAIQQLEFKQGGVNSVLMITDLGNSPGNSWKEVRWINRKMMNLVHDHYPGIIYKNIFINVPIWFSTVHALNLRMITQRSKNTFIFVKPSKVTETLVKYIGPENLLAEYGGLKKEKNVEFSTDDKVLEISIKPCSFGLIKMPVKEVEVTITWDLIVVGNEVTYKEEFIPDDDCSYSVLLQEDKKMVEGIRNSFHIREEGKIVITIDNATYKKKTAFYRYKTKPSVPMYMYLKGGFTELWDENEEQFQCAGVAPMRLVIRCNSLSLPNIRPMLLLVYIERGRAILGITQPGRAETFQSQSSHTFQAGREPREERGQGRRSDQHQKVHRIRQGDIVVIPAGVAHWAYNYGEEEFVAVLVNDLNHRSNQLDQNFRAFYLAGGVPETGRQNTEIGLLSGQQSTQRFQNIFRAFDRELMAEAFNIPVDRRMQEEKSERGLIVNVRERMSMIKPDEEEEGEFEEQQGRPGRGEQWYIGPESLLAEYGGLKNEKDVEFSTDDKVLEISIKPCSFGLIKMPVKEVVFAPMPSFHYVIPFHFKEDHRKQLELEEARRASLAPAEIDEDGKEIKSSYSLVYVFSSLVAQCRKTYTHVPVEEQRIPTWGTEVPEDLILDQRRLTEAQKKVTPEEMESYRMKQIHQDDPVKDFIH</sequence>
<feature type="domain" description="CRAL-TRIO" evidence="2">
    <location>
        <begin position="156"/>
        <end position="332"/>
    </location>
</feature>
<feature type="region of interest" description="Disordered" evidence="1">
    <location>
        <begin position="508"/>
        <end position="540"/>
    </location>
</feature>
<feature type="compositionally biased region" description="Acidic residues" evidence="1">
    <location>
        <begin position="664"/>
        <end position="673"/>
    </location>
</feature>
<dbReference type="SUPFAM" id="SSF52087">
    <property type="entry name" value="CRAL/TRIO domain"/>
    <property type="match status" value="1"/>
</dbReference>
<dbReference type="InterPro" id="IPR036865">
    <property type="entry name" value="CRAL-TRIO_dom_sf"/>
</dbReference>
<dbReference type="GO" id="GO:0008289">
    <property type="term" value="F:lipid binding"/>
    <property type="evidence" value="ECO:0007669"/>
    <property type="project" value="InterPro"/>
</dbReference>
<dbReference type="Pfam" id="PF00650">
    <property type="entry name" value="CRAL_TRIO"/>
    <property type="match status" value="1"/>
</dbReference>
<dbReference type="PROSITE" id="PS50191">
    <property type="entry name" value="CRAL_TRIO"/>
    <property type="match status" value="1"/>
</dbReference>
<dbReference type="OrthoDB" id="75724at2759"/>
<dbReference type="Pfam" id="PF25099">
    <property type="entry name" value="GOLD_PATL1_C"/>
    <property type="match status" value="1"/>
</dbReference>